<proteinExistence type="predicted"/>
<dbReference type="OrthoDB" id="10027027at2759"/>
<dbReference type="EMBL" id="CAJOBE010007853">
    <property type="protein sequence ID" value="CAF4047670.1"/>
    <property type="molecule type" value="Genomic_DNA"/>
</dbReference>
<dbReference type="EMBL" id="CAJNOO010003341">
    <property type="protein sequence ID" value="CAF1332186.1"/>
    <property type="molecule type" value="Genomic_DNA"/>
</dbReference>
<evidence type="ECO:0000313" key="4">
    <source>
        <dbReference type="EMBL" id="CAF1332186.1"/>
    </source>
</evidence>
<reference evidence="5" key="1">
    <citation type="submission" date="2021-02" db="EMBL/GenBank/DDBJ databases">
        <authorList>
            <person name="Nowell W R."/>
        </authorList>
    </citation>
    <scope>NUCLEOTIDE SEQUENCE</scope>
</reference>
<organism evidence="5 7">
    <name type="scientific">Rotaria sordida</name>
    <dbReference type="NCBI Taxonomy" id="392033"/>
    <lineage>
        <taxon>Eukaryota</taxon>
        <taxon>Metazoa</taxon>
        <taxon>Spiralia</taxon>
        <taxon>Gnathifera</taxon>
        <taxon>Rotifera</taxon>
        <taxon>Eurotatoria</taxon>
        <taxon>Bdelloidea</taxon>
        <taxon>Philodinida</taxon>
        <taxon>Philodinidae</taxon>
        <taxon>Rotaria</taxon>
    </lineage>
</organism>
<gene>
    <name evidence="6" type="ORF">FNK824_LOCUS28532</name>
    <name evidence="5" type="ORF">OTI717_LOCUS22384</name>
    <name evidence="4" type="ORF">RFH988_LOCUS31321</name>
</gene>
<dbReference type="AlphaFoldDB" id="A0A819FZT2"/>
<comment type="caution">
    <text evidence="5">The sequence shown here is derived from an EMBL/GenBank/DDBJ whole genome shotgun (WGS) entry which is preliminary data.</text>
</comment>
<dbReference type="Gene3D" id="2.60.120.200">
    <property type="match status" value="2"/>
</dbReference>
<evidence type="ECO:0000259" key="3">
    <source>
        <dbReference type="SMART" id="SM00560"/>
    </source>
</evidence>
<evidence type="ECO:0000313" key="7">
    <source>
        <dbReference type="Proteomes" id="UP000663823"/>
    </source>
</evidence>
<evidence type="ECO:0000256" key="1">
    <source>
        <dbReference type="ARBA" id="ARBA00022729"/>
    </source>
</evidence>
<accession>A0A819FZT2</accession>
<protein>
    <recommendedName>
        <fullName evidence="3">LamG-like jellyroll fold domain-containing protein</fullName>
    </recommendedName>
</protein>
<dbReference type="Proteomes" id="UP000663823">
    <property type="component" value="Unassembled WGS sequence"/>
</dbReference>
<dbReference type="SUPFAM" id="SSF49899">
    <property type="entry name" value="Concanavalin A-like lectins/glucanases"/>
    <property type="match status" value="2"/>
</dbReference>
<dbReference type="Pfam" id="PF13385">
    <property type="entry name" value="Laminin_G_3"/>
    <property type="match status" value="1"/>
</dbReference>
<name>A0A819FZT2_9BILA</name>
<keyword evidence="2" id="KW-1015">Disulfide bond</keyword>
<evidence type="ECO:0000313" key="5">
    <source>
        <dbReference type="EMBL" id="CAF3873931.1"/>
    </source>
</evidence>
<feature type="domain" description="LamG-like jellyroll fold" evidence="3">
    <location>
        <begin position="124"/>
        <end position="269"/>
    </location>
</feature>
<keyword evidence="1" id="KW-0732">Signal</keyword>
<dbReference type="InterPro" id="IPR006558">
    <property type="entry name" value="LamG-like"/>
</dbReference>
<dbReference type="SMART" id="SM00560">
    <property type="entry name" value="LamGL"/>
    <property type="match status" value="1"/>
</dbReference>
<dbReference type="InterPro" id="IPR013320">
    <property type="entry name" value="ConA-like_dom_sf"/>
</dbReference>
<evidence type="ECO:0000256" key="2">
    <source>
        <dbReference type="ARBA" id="ARBA00023157"/>
    </source>
</evidence>
<evidence type="ECO:0000313" key="6">
    <source>
        <dbReference type="EMBL" id="CAF4047670.1"/>
    </source>
</evidence>
<dbReference type="Proteomes" id="UP000663882">
    <property type="component" value="Unassembled WGS sequence"/>
</dbReference>
<sequence>MNGALVGQSSGVGPLQTTSGAFTMGGARIGGSTSLDVYYTGYIDHLTISNRMKSSCEIYLDAILACYLTFDSAVSIVDSGPNFLNVTNNGGTIVSGRVNQALQFSSSLSYVIVNGISALQSQYTVFTISMWVYPTNIINGATLIHASTLVDGLETCLTMWGLTSSGAVSVNVMNSSNMATAATSSVALPLNVWTHILQTSSPTNGNRLYINGVLAASVAVSSGRAVGPYVFIGASPTGTNSCPVGSIVPGQFYGAVDEYRVFGRELTAADICRLANP</sequence>
<dbReference type="EMBL" id="CAJOAX010003802">
    <property type="protein sequence ID" value="CAF3873931.1"/>
    <property type="molecule type" value="Genomic_DNA"/>
</dbReference>
<dbReference type="Proteomes" id="UP000663874">
    <property type="component" value="Unassembled WGS sequence"/>
</dbReference>